<dbReference type="PRINTS" id="PR00368">
    <property type="entry name" value="FADPNR"/>
</dbReference>
<dbReference type="RefSeq" id="WP_052883376.1">
    <property type="nucleotide sequence ID" value="NZ_CP009961.1"/>
</dbReference>
<evidence type="ECO:0000313" key="8">
    <source>
        <dbReference type="Proteomes" id="UP000067434"/>
    </source>
</evidence>
<evidence type="ECO:0000256" key="2">
    <source>
        <dbReference type="ARBA" id="ARBA00005272"/>
    </source>
</evidence>
<dbReference type="InterPro" id="IPR051169">
    <property type="entry name" value="NADH-Q_oxidoreductase"/>
</dbReference>
<dbReference type="GeneID" id="25400644"/>
<evidence type="ECO:0000256" key="3">
    <source>
        <dbReference type="ARBA" id="ARBA00022630"/>
    </source>
</evidence>
<feature type="domain" description="FAD/NAD(P)-binding" evidence="6">
    <location>
        <begin position="4"/>
        <end position="297"/>
    </location>
</feature>
<name>A0A0F7FFV4_9CREN</name>
<evidence type="ECO:0000256" key="4">
    <source>
        <dbReference type="ARBA" id="ARBA00022827"/>
    </source>
</evidence>
<dbReference type="Pfam" id="PF07992">
    <property type="entry name" value="Pyr_redox_2"/>
    <property type="match status" value="1"/>
</dbReference>
<dbReference type="Proteomes" id="UP000067434">
    <property type="component" value="Chromosome"/>
</dbReference>
<dbReference type="STRING" id="1550241.MA03_00395"/>
<keyword evidence="8" id="KW-1185">Reference proteome</keyword>
<evidence type="ECO:0000259" key="6">
    <source>
        <dbReference type="Pfam" id="PF07992"/>
    </source>
</evidence>
<dbReference type="KEGG" id="thf:MA03_00395"/>
<dbReference type="PANTHER" id="PTHR42913:SF3">
    <property type="entry name" value="64 KDA MITOCHONDRIAL NADH DEHYDROGENASE (EUROFUNG)"/>
    <property type="match status" value="1"/>
</dbReference>
<dbReference type="PATRIC" id="fig|1550241.5.peg.79"/>
<dbReference type="InterPro" id="IPR023753">
    <property type="entry name" value="FAD/NAD-binding_dom"/>
</dbReference>
<comment type="cofactor">
    <cofactor evidence="1">
        <name>FAD</name>
        <dbReference type="ChEBI" id="CHEBI:57692"/>
    </cofactor>
</comment>
<dbReference type="SUPFAM" id="SSF51905">
    <property type="entry name" value="FAD/NAD(P)-binding domain"/>
    <property type="match status" value="1"/>
</dbReference>
<comment type="similarity">
    <text evidence="2">Belongs to the NADH dehydrogenase family.</text>
</comment>
<dbReference type="GO" id="GO:0003955">
    <property type="term" value="F:NAD(P)H dehydrogenase (quinone) activity"/>
    <property type="evidence" value="ECO:0007669"/>
    <property type="project" value="TreeGrafter"/>
</dbReference>
<proteinExistence type="inferred from homology"/>
<keyword evidence="3" id="KW-0285">Flavoprotein</keyword>
<reference evidence="7 8" key="1">
    <citation type="journal article" date="2015" name="Stand. Genomic Sci.">
        <title>Complete genome sequence of and proposal of Thermofilum uzonense sp. nov. a novel hyperthermophilic crenarchaeon and emended description of the genus Thermofilum.</title>
        <authorList>
            <person name="Toshchakov S.V."/>
            <person name="Korzhenkov A.A."/>
            <person name="Samarov N.I."/>
            <person name="Mazunin I.O."/>
            <person name="Mozhey O.I."/>
            <person name="Shmyr I.S."/>
            <person name="Derbikova K.S."/>
            <person name="Taranov E.A."/>
            <person name="Dominova I.N."/>
            <person name="Bonch-Osmolovskaya E.A."/>
            <person name="Patrushev M.V."/>
            <person name="Podosokorskaya O.A."/>
            <person name="Kublanov I.V."/>
        </authorList>
    </citation>
    <scope>NUCLEOTIDE SEQUENCE [LARGE SCALE GENOMIC DNA]</scope>
    <source>
        <strain evidence="7 8">1807-2</strain>
    </source>
</reference>
<dbReference type="EMBL" id="CP009961">
    <property type="protein sequence ID" value="AKG38055.1"/>
    <property type="molecule type" value="Genomic_DNA"/>
</dbReference>
<dbReference type="InterPro" id="IPR036188">
    <property type="entry name" value="FAD/NAD-bd_sf"/>
</dbReference>
<evidence type="ECO:0000256" key="1">
    <source>
        <dbReference type="ARBA" id="ARBA00001974"/>
    </source>
</evidence>
<keyword evidence="5" id="KW-0560">Oxidoreductase</keyword>
<dbReference type="GO" id="GO:0019646">
    <property type="term" value="P:aerobic electron transport chain"/>
    <property type="evidence" value="ECO:0007669"/>
    <property type="project" value="TreeGrafter"/>
</dbReference>
<dbReference type="AlphaFoldDB" id="A0A0F7FFV4"/>
<dbReference type="PRINTS" id="PR00411">
    <property type="entry name" value="PNDRDTASEI"/>
</dbReference>
<dbReference type="OrthoDB" id="38899at2157"/>
<dbReference type="Gene3D" id="3.50.50.100">
    <property type="match status" value="1"/>
</dbReference>
<evidence type="ECO:0000256" key="5">
    <source>
        <dbReference type="ARBA" id="ARBA00023002"/>
    </source>
</evidence>
<sequence>MAKKIVVAGGGFGGFYALKTLSGAELGSQHEIVLLDSSDKFVYLPSLPYLLSGKKTVEDITEPFDKISKRLGIEFRKGEVTGISFKDKQIFLRDNDVIEYDYLIIAIGAQIEYFGIPGAENTIPSWRLEHYLEMQKIIASKNDIKIGIVGGGLTGVEIAGELAERLGGEKITIIEKMPYLLPTLNHQKASLAVENFLKSIGVNIVKGDGVKKVEGSTVTLESGQSLEFDAVIWSVGIRAPRLKFDLPVETSGRGWIAVNPNLTVKGVDNVYAVGDITYFAWNSDCAMKMAEEAILQGKTAAKNIMRQLQGLEPSYVHRPIFLNSRPKSLCSVGFNKAVMVWESKILFGRTAYISKMLIENIVMRDIKGKVGGGIATSLESTILKTISRV</sequence>
<dbReference type="PANTHER" id="PTHR42913">
    <property type="entry name" value="APOPTOSIS-INDUCING FACTOR 1"/>
    <property type="match status" value="1"/>
</dbReference>
<keyword evidence="4" id="KW-0274">FAD</keyword>
<accession>A0A0F7FFV4</accession>
<organism evidence="7 8">
    <name type="scientific">Infirmifilum uzonense</name>
    <dbReference type="NCBI Taxonomy" id="1550241"/>
    <lineage>
        <taxon>Archaea</taxon>
        <taxon>Thermoproteota</taxon>
        <taxon>Thermoprotei</taxon>
        <taxon>Thermofilales</taxon>
        <taxon>Thermofilaceae</taxon>
        <taxon>Infirmifilum</taxon>
    </lineage>
</organism>
<protein>
    <recommendedName>
        <fullName evidence="6">FAD/NAD(P)-binding domain-containing protein</fullName>
    </recommendedName>
</protein>
<evidence type="ECO:0000313" key="7">
    <source>
        <dbReference type="EMBL" id="AKG38055.1"/>
    </source>
</evidence>
<gene>
    <name evidence="7" type="ORF">MA03_00395</name>
</gene>
<dbReference type="HOGENOM" id="CLU_021377_8_1_2"/>